<keyword evidence="1" id="KW-1133">Transmembrane helix</keyword>
<dbReference type="EMBL" id="JAENRR010000007">
    <property type="protein sequence ID" value="MBK3516545.1"/>
    <property type="molecule type" value="Genomic_DNA"/>
</dbReference>
<feature type="transmembrane region" description="Helical" evidence="1">
    <location>
        <begin position="44"/>
        <end position="62"/>
    </location>
</feature>
<evidence type="ECO:0000256" key="1">
    <source>
        <dbReference type="SAM" id="Phobius"/>
    </source>
</evidence>
<accession>A0ABS1HFZ1</accession>
<name>A0ABS1HFZ1_9BACT</name>
<proteinExistence type="predicted"/>
<keyword evidence="3" id="KW-1185">Reference proteome</keyword>
<keyword evidence="1" id="KW-0472">Membrane</keyword>
<dbReference type="RefSeq" id="WP_200463776.1">
    <property type="nucleotide sequence ID" value="NZ_JAENRR010000007.1"/>
</dbReference>
<organism evidence="2 3">
    <name type="scientific">Carboxylicivirga marina</name>
    <dbReference type="NCBI Taxonomy" id="2800988"/>
    <lineage>
        <taxon>Bacteria</taxon>
        <taxon>Pseudomonadati</taxon>
        <taxon>Bacteroidota</taxon>
        <taxon>Bacteroidia</taxon>
        <taxon>Marinilabiliales</taxon>
        <taxon>Marinilabiliaceae</taxon>
        <taxon>Carboxylicivirga</taxon>
    </lineage>
</organism>
<reference evidence="2 3" key="1">
    <citation type="submission" date="2021-01" db="EMBL/GenBank/DDBJ databases">
        <title>Carboxyliciviraga sp.nov., isolated from coastal sediments.</title>
        <authorList>
            <person name="Lu D."/>
            <person name="Zhang T."/>
        </authorList>
    </citation>
    <scope>NUCLEOTIDE SEQUENCE [LARGE SCALE GENOMIC DNA]</scope>
    <source>
        <strain evidence="2 3">N1Y132</strain>
    </source>
</reference>
<keyword evidence="1" id="KW-0812">Transmembrane</keyword>
<dbReference type="Proteomes" id="UP000605676">
    <property type="component" value="Unassembled WGS sequence"/>
</dbReference>
<comment type="caution">
    <text evidence="2">The sequence shown here is derived from an EMBL/GenBank/DDBJ whole genome shotgun (WGS) entry which is preliminary data.</text>
</comment>
<evidence type="ECO:0008006" key="4">
    <source>
        <dbReference type="Google" id="ProtNLM"/>
    </source>
</evidence>
<evidence type="ECO:0000313" key="3">
    <source>
        <dbReference type="Proteomes" id="UP000605676"/>
    </source>
</evidence>
<sequence length="178" mass="21381">MPENWEEYFRKNRAEQDNYEPDVQRMWQNIDKGLKQPSIRWKRTLIKVAVFAGVMLSMGLLVRHELMMQAQIDSLASINEELAQKESSYIKLVNLKWDEFKSLPSEDVELDRLLLEELELLDTIYNRGLRDIKQHGYNERAVLIMLDTYEKRLRIIERLISEKRKTQRDENKSKQIRI</sequence>
<gene>
    <name evidence="2" type="ORF">JIV24_04265</name>
</gene>
<evidence type="ECO:0000313" key="2">
    <source>
        <dbReference type="EMBL" id="MBK3516545.1"/>
    </source>
</evidence>
<protein>
    <recommendedName>
        <fullName evidence="4">Anti-sigma factor</fullName>
    </recommendedName>
</protein>